<dbReference type="Gene3D" id="1.10.10.1830">
    <property type="entry name" value="Non-ribosomal peptide synthase, adenylation domain"/>
    <property type="match status" value="1"/>
</dbReference>
<comment type="caution">
    <text evidence="3">The sequence shown here is derived from an EMBL/GenBank/DDBJ whole genome shotgun (WGS) entry which is preliminary data.</text>
</comment>
<proteinExistence type="predicted"/>
<dbReference type="PANTHER" id="PTHR45398:SF1">
    <property type="entry name" value="ENZYME, PUTATIVE (JCVI)-RELATED"/>
    <property type="match status" value="1"/>
</dbReference>
<feature type="domain" description="TubC N-terminal docking" evidence="2">
    <location>
        <begin position="3"/>
        <end position="53"/>
    </location>
</feature>
<feature type="non-terminal residue" evidence="3">
    <location>
        <position position="530"/>
    </location>
</feature>
<dbReference type="EMBL" id="JAPJDZ010000094">
    <property type="protein sequence ID" value="MDP5138085.1"/>
    <property type="molecule type" value="Genomic_DNA"/>
</dbReference>
<protein>
    <submittedName>
        <fullName evidence="3">Condensation domain-containing protein</fullName>
    </submittedName>
</protein>
<evidence type="ECO:0000259" key="1">
    <source>
        <dbReference type="Pfam" id="PF00668"/>
    </source>
</evidence>
<dbReference type="SUPFAM" id="SSF52777">
    <property type="entry name" value="CoA-dependent acyltransferases"/>
    <property type="match status" value="2"/>
</dbReference>
<dbReference type="Gene3D" id="3.30.559.30">
    <property type="entry name" value="Nonribosomal peptide synthetase, condensation domain"/>
    <property type="match status" value="1"/>
</dbReference>
<evidence type="ECO:0000313" key="4">
    <source>
        <dbReference type="Proteomes" id="UP001231109"/>
    </source>
</evidence>
<dbReference type="InterPro" id="IPR041464">
    <property type="entry name" value="TubC_N"/>
</dbReference>
<dbReference type="Pfam" id="PF18563">
    <property type="entry name" value="TubC_N"/>
    <property type="match status" value="1"/>
</dbReference>
<name>A0ABT9I3X1_9GAMM</name>
<dbReference type="CDD" id="cd19531">
    <property type="entry name" value="LCL_NRPS-like"/>
    <property type="match status" value="1"/>
</dbReference>
<organism evidence="3 4">
    <name type="scientific">Rheinheimera baltica</name>
    <dbReference type="NCBI Taxonomy" id="67576"/>
    <lineage>
        <taxon>Bacteria</taxon>
        <taxon>Pseudomonadati</taxon>
        <taxon>Pseudomonadota</taxon>
        <taxon>Gammaproteobacteria</taxon>
        <taxon>Chromatiales</taxon>
        <taxon>Chromatiaceae</taxon>
        <taxon>Rheinheimera</taxon>
    </lineage>
</organism>
<dbReference type="RefSeq" id="WP_305977257.1">
    <property type="nucleotide sequence ID" value="NZ_JAPJDZ010000094.1"/>
</dbReference>
<sequence length="530" mass="60674">MSVINFVGELLVKGIKLELRENELIAKAAKGLLTTNDATYIKQHKNKIIQLLKNTQKGKAEVSGPIAQKREGQDFPLTMQQQSLWYFHKIHPGSFAYNIPLTYELKGDLKVDLLVQCIKHLIQRHESLTTRFIEIDGEPRQRVENNGDFIVPVLTAREEELSNIVLTESEHVFDLFNDRLLRVKLVHLSQSHHVLMINMHHIISDGTSIGIFLHELKELYLHKADNSCLARVEIQYADYSQWQQEQRPSETYFQSKKYWLESLENAPAISLFPTDHIRPNESFNNGNVSKFSIPSNVSESLRNIAKDQSCTLYIVLLAAFKFLLYRHTNQEDLVVGIMAENKRLLELENTIGFFANPLALRSVIDTHLNFNEFLMQVKDTVLNGLEHQEVIFSDIVSGLKFELEPSISPLFQTMFLMDVGAVQSFSLPGINCKGLAQEWQISKFDLSVTMFDNTDKSLAGVFEYNSDIFEQTTIEKIIDNYIRLLANLVASPGQQLGQMEILSPHERQTLLHTWNQTDAPYPMDKTLAQL</sequence>
<dbReference type="Gene3D" id="3.30.559.10">
    <property type="entry name" value="Chloramphenicol acetyltransferase-like domain"/>
    <property type="match status" value="1"/>
</dbReference>
<reference evidence="3 4" key="1">
    <citation type="submission" date="2022-11" db="EMBL/GenBank/DDBJ databases">
        <title>Viruses from the air-sea interface of a natural surface slick.</title>
        <authorList>
            <person name="Rahlff J."/>
            <person name="Holmfeldt K."/>
        </authorList>
    </citation>
    <scope>NUCLEOTIDE SEQUENCE [LARGE SCALE GENOMIC DNA]</scope>
    <source>
        <strain evidence="3 4">SMS4</strain>
    </source>
</reference>
<dbReference type="InterPro" id="IPR001242">
    <property type="entry name" value="Condensation_dom"/>
</dbReference>
<evidence type="ECO:0000313" key="3">
    <source>
        <dbReference type="EMBL" id="MDP5138085.1"/>
    </source>
</evidence>
<dbReference type="Proteomes" id="UP001231109">
    <property type="component" value="Unassembled WGS sequence"/>
</dbReference>
<evidence type="ECO:0000259" key="2">
    <source>
        <dbReference type="Pfam" id="PF18563"/>
    </source>
</evidence>
<accession>A0ABT9I3X1</accession>
<dbReference type="InterPro" id="IPR023213">
    <property type="entry name" value="CAT-like_dom_sf"/>
</dbReference>
<keyword evidence="4" id="KW-1185">Reference proteome</keyword>
<feature type="domain" description="Condensation" evidence="1">
    <location>
        <begin position="74"/>
        <end position="511"/>
    </location>
</feature>
<dbReference type="PANTHER" id="PTHR45398">
    <property type="match status" value="1"/>
</dbReference>
<dbReference type="Pfam" id="PF00668">
    <property type="entry name" value="Condensation"/>
    <property type="match status" value="1"/>
</dbReference>
<gene>
    <name evidence="3" type="ORF">ORJ04_19220</name>
</gene>
<dbReference type="InterPro" id="IPR044894">
    <property type="entry name" value="TubC_N_sf"/>
</dbReference>